<feature type="transmembrane region" description="Helical" evidence="6">
    <location>
        <begin position="257"/>
        <end position="278"/>
    </location>
</feature>
<reference evidence="8 9" key="1">
    <citation type="submission" date="2024-03" db="EMBL/GenBank/DDBJ databases">
        <title>Human intestinal bacterial collection.</title>
        <authorList>
            <person name="Pauvert C."/>
            <person name="Hitch T.C.A."/>
            <person name="Clavel T."/>
        </authorList>
    </citation>
    <scope>NUCLEOTIDE SEQUENCE [LARGE SCALE GENOMIC DNA]</scope>
    <source>
        <strain evidence="8 9">CLA-AA-H255</strain>
    </source>
</reference>
<evidence type="ECO:0000256" key="1">
    <source>
        <dbReference type="ARBA" id="ARBA00004651"/>
    </source>
</evidence>
<evidence type="ECO:0000313" key="9">
    <source>
        <dbReference type="Proteomes" id="UP001442364"/>
    </source>
</evidence>
<keyword evidence="9" id="KW-1185">Reference proteome</keyword>
<dbReference type="InterPro" id="IPR026022">
    <property type="entry name" value="PhoU_dom"/>
</dbReference>
<dbReference type="RefSeq" id="WP_055176317.1">
    <property type="nucleotide sequence ID" value="NZ_DAWDIQ010000001.1"/>
</dbReference>
<gene>
    <name evidence="8" type="ORF">WMO14_06835</name>
</gene>
<feature type="transmembrane region" description="Helical" evidence="6">
    <location>
        <begin position="186"/>
        <end position="209"/>
    </location>
</feature>
<dbReference type="PANTHER" id="PTHR10010:SF46">
    <property type="entry name" value="SODIUM-DEPENDENT PHOSPHATE TRANSPORT PROTEIN 2B"/>
    <property type="match status" value="1"/>
</dbReference>
<evidence type="ECO:0000313" key="8">
    <source>
        <dbReference type="EMBL" id="MEQ2379592.1"/>
    </source>
</evidence>
<dbReference type="EMBL" id="JBBMER010000004">
    <property type="protein sequence ID" value="MEQ2379592.1"/>
    <property type="molecule type" value="Genomic_DNA"/>
</dbReference>
<dbReference type="Pfam" id="PF01895">
    <property type="entry name" value="PhoU"/>
    <property type="match status" value="2"/>
</dbReference>
<organism evidence="8 9">
    <name type="scientific">[Lactobacillus] rogosae</name>
    <dbReference type="NCBI Taxonomy" id="706562"/>
    <lineage>
        <taxon>Bacteria</taxon>
        <taxon>Bacillati</taxon>
        <taxon>Bacillota</taxon>
        <taxon>Clostridia</taxon>
        <taxon>Lachnospirales</taxon>
        <taxon>Lachnospiraceae</taxon>
        <taxon>Lachnospira</taxon>
    </lineage>
</organism>
<feature type="transmembrane region" description="Helical" evidence="6">
    <location>
        <begin position="290"/>
        <end position="310"/>
    </location>
</feature>
<dbReference type="Proteomes" id="UP001442364">
    <property type="component" value="Unassembled WGS sequence"/>
</dbReference>
<evidence type="ECO:0000256" key="2">
    <source>
        <dbReference type="ARBA" id="ARBA00022475"/>
    </source>
</evidence>
<dbReference type="NCBIfam" id="TIGR00704">
    <property type="entry name" value="NaPi_cotrn_rel"/>
    <property type="match status" value="1"/>
</dbReference>
<feature type="domain" description="PhoU" evidence="7">
    <location>
        <begin position="364"/>
        <end position="448"/>
    </location>
</feature>
<comment type="caution">
    <text evidence="8">The sequence shown here is derived from an EMBL/GenBank/DDBJ whole genome shotgun (WGS) entry which is preliminary data.</text>
</comment>
<sequence length="597" mass="65962">MDIFGVLALLGGLAIFLYGMDLLGEGLTGASGGKLENILEKLTSNPIKAVLLGAGVTAVIQSSSATTVMVVGFVNSGIMKLRQAIGIIMGANIGTTITSWILSLTGIESDNLFIRMLKPTSFSPILAVIGVVMLVFLKKDKFKNPAKIFIGFALLMYGMEAMSSSVEPLAEVPQFQALLTTFKNPILGMIAGLVFTAIIQSSSASVGILQALCSTGILSYSTVLPIIMGQNIGTCATAMLSSIGASKNGKRAAIVHLYFNVIGTVVFMTVFYTVNMFVHFSFLNDTANEMGIAVIHTTFNIITTALLLPLRNVLEKLAYMTIRVDDEEKALMERQSVNEFALLDDRFLESPSLAVEHCKTVIGNMADISRESLFTALGLIGNYDENKALYVGELESRVDKYEDELGTYIMKISTKILNKDDSETLNMMLHSIGDFERISDHACNLCDSARELHNKQMEFSPKAKTELDILCSAVREVVDISFDSFKTNNIKEADKVEPLEELIDTLTVELKARHIRRLREGKCTIELGFAHSDILNNLERVSDHCSNIAVDVIQSDKENFDTHEYLDAMKNRDNQQFAREYKEYKEKYRLPETRKFV</sequence>
<evidence type="ECO:0000259" key="7">
    <source>
        <dbReference type="Pfam" id="PF01895"/>
    </source>
</evidence>
<dbReference type="Gene3D" id="1.20.58.220">
    <property type="entry name" value="Phosphate transport system protein phou homolog 2, domain 2"/>
    <property type="match status" value="1"/>
</dbReference>
<evidence type="ECO:0000256" key="5">
    <source>
        <dbReference type="ARBA" id="ARBA00023136"/>
    </source>
</evidence>
<proteinExistence type="predicted"/>
<dbReference type="InterPro" id="IPR004633">
    <property type="entry name" value="NaPi_cotrn-rel/YqeW-like"/>
</dbReference>
<feature type="transmembrane region" description="Helical" evidence="6">
    <location>
        <begin position="86"/>
        <end position="107"/>
    </location>
</feature>
<dbReference type="PANTHER" id="PTHR10010">
    <property type="entry name" value="SOLUTE CARRIER FAMILY 34 SODIUM PHOSPHATE , MEMBER 2-RELATED"/>
    <property type="match status" value="1"/>
</dbReference>
<evidence type="ECO:0000256" key="4">
    <source>
        <dbReference type="ARBA" id="ARBA00022989"/>
    </source>
</evidence>
<feature type="transmembrane region" description="Helical" evidence="6">
    <location>
        <begin position="50"/>
        <end position="74"/>
    </location>
</feature>
<keyword evidence="2" id="KW-1003">Cell membrane</keyword>
<name>A0ABV1BV15_9FIRM</name>
<dbReference type="Pfam" id="PF02690">
    <property type="entry name" value="Na_Pi_cotrans"/>
    <property type="match status" value="1"/>
</dbReference>
<protein>
    <submittedName>
        <fullName evidence="8">Na/Pi cotransporter family protein</fullName>
    </submittedName>
</protein>
<evidence type="ECO:0000256" key="3">
    <source>
        <dbReference type="ARBA" id="ARBA00022692"/>
    </source>
</evidence>
<evidence type="ECO:0000256" key="6">
    <source>
        <dbReference type="SAM" id="Phobius"/>
    </source>
</evidence>
<keyword evidence="3 6" id="KW-0812">Transmembrane</keyword>
<dbReference type="SUPFAM" id="SSF109755">
    <property type="entry name" value="PhoU-like"/>
    <property type="match status" value="1"/>
</dbReference>
<dbReference type="InterPro" id="IPR038078">
    <property type="entry name" value="PhoU-like_sf"/>
</dbReference>
<comment type="subcellular location">
    <subcellularLocation>
        <location evidence="1">Cell membrane</location>
        <topology evidence="1">Multi-pass membrane protein</topology>
    </subcellularLocation>
</comment>
<dbReference type="NCBIfam" id="NF037997">
    <property type="entry name" value="Na_Pi_symport"/>
    <property type="match status" value="1"/>
</dbReference>
<keyword evidence="5 6" id="KW-0472">Membrane</keyword>
<keyword evidence="4 6" id="KW-1133">Transmembrane helix</keyword>
<feature type="domain" description="PhoU" evidence="7">
    <location>
        <begin position="470"/>
        <end position="550"/>
    </location>
</feature>
<feature type="transmembrane region" description="Helical" evidence="6">
    <location>
        <begin position="119"/>
        <end position="137"/>
    </location>
</feature>
<accession>A0ABV1BV15</accession>
<dbReference type="InterPro" id="IPR003841">
    <property type="entry name" value="Na/Pi_transpt"/>
</dbReference>